<dbReference type="PANTHER" id="PTHR34524:SF6">
    <property type="entry name" value="CALCYPHOSINE LIKE"/>
    <property type="match status" value="1"/>
</dbReference>
<dbReference type="Gene3D" id="1.10.238.10">
    <property type="entry name" value="EF-hand"/>
    <property type="match status" value="1"/>
</dbReference>
<protein>
    <submittedName>
        <fullName evidence="6">Calcium-dependent protein kinase 19</fullName>
    </submittedName>
</protein>
<dbReference type="SMART" id="SM00054">
    <property type="entry name" value="EFh"/>
    <property type="match status" value="2"/>
</dbReference>
<dbReference type="CDD" id="cd00051">
    <property type="entry name" value="EFh"/>
    <property type="match status" value="1"/>
</dbReference>
<dbReference type="InterPro" id="IPR018247">
    <property type="entry name" value="EF_Hand_1_Ca_BS"/>
</dbReference>
<dbReference type="GO" id="GO:0016301">
    <property type="term" value="F:kinase activity"/>
    <property type="evidence" value="ECO:0007669"/>
    <property type="project" value="UniProtKB-KW"/>
</dbReference>
<dbReference type="PROSITE" id="PS50222">
    <property type="entry name" value="EF_HAND_2"/>
    <property type="match status" value="2"/>
</dbReference>
<evidence type="ECO:0000259" key="5">
    <source>
        <dbReference type="PROSITE" id="PS50222"/>
    </source>
</evidence>
<evidence type="ECO:0000256" key="2">
    <source>
        <dbReference type="ARBA" id="ARBA00022737"/>
    </source>
</evidence>
<feature type="compositionally biased region" description="Low complexity" evidence="4">
    <location>
        <begin position="264"/>
        <end position="274"/>
    </location>
</feature>
<dbReference type="PANTHER" id="PTHR34524">
    <property type="entry name" value="CALCYPHOSIN"/>
    <property type="match status" value="1"/>
</dbReference>
<dbReference type="PROSITE" id="PS00018">
    <property type="entry name" value="EF_HAND_1"/>
    <property type="match status" value="2"/>
</dbReference>
<keyword evidence="6" id="KW-0418">Kinase</keyword>
<dbReference type="EMBL" id="CAXAMM010040173">
    <property type="protein sequence ID" value="CAK9091510.1"/>
    <property type="molecule type" value="Genomic_DNA"/>
</dbReference>
<keyword evidence="3" id="KW-0106">Calcium</keyword>
<comment type="caution">
    <text evidence="6">The sequence shown here is derived from an EMBL/GenBank/DDBJ whole genome shotgun (WGS) entry which is preliminary data.</text>
</comment>
<proteinExistence type="predicted"/>
<keyword evidence="1" id="KW-0479">Metal-binding</keyword>
<evidence type="ECO:0000256" key="3">
    <source>
        <dbReference type="ARBA" id="ARBA00022837"/>
    </source>
</evidence>
<evidence type="ECO:0000256" key="1">
    <source>
        <dbReference type="ARBA" id="ARBA00022723"/>
    </source>
</evidence>
<evidence type="ECO:0000313" key="7">
    <source>
        <dbReference type="Proteomes" id="UP001642464"/>
    </source>
</evidence>
<dbReference type="InterPro" id="IPR051581">
    <property type="entry name" value="Ca-bind"/>
</dbReference>
<keyword evidence="6" id="KW-0808">Transferase</keyword>
<organism evidence="6 7">
    <name type="scientific">Durusdinium trenchii</name>
    <dbReference type="NCBI Taxonomy" id="1381693"/>
    <lineage>
        <taxon>Eukaryota</taxon>
        <taxon>Sar</taxon>
        <taxon>Alveolata</taxon>
        <taxon>Dinophyceae</taxon>
        <taxon>Suessiales</taxon>
        <taxon>Symbiodiniaceae</taxon>
        <taxon>Durusdinium</taxon>
    </lineage>
</organism>
<dbReference type="InterPro" id="IPR011992">
    <property type="entry name" value="EF-hand-dom_pair"/>
</dbReference>
<sequence length="285" mass="32299">MKSIGKILVRPFSGAIERSVQDAEPKRSLSHAPSAPLLKGNGAQISQKLKPRSHAPREMPKWLEHELMQERYAEQAHEDWRRDVSHRLTQIRQKPRLNDALNVLVYQLKRDGLTEGELFERIDANKDGELSKSELQSALRKLGVSLSTSELDGILRIFDSDGSGSIDFTEFYQLIKSQEDYLPENFGLPDDKDKNDSLDAYNPGDRVKLRLCISNKALQVDEHDEPHTLHGTIVGRGPRKETYLLKLEDNEEKLLVKPRHMSKTKASTSTSSKSRLPRNGTVELA</sequence>
<dbReference type="InterPro" id="IPR002048">
    <property type="entry name" value="EF_hand_dom"/>
</dbReference>
<dbReference type="Pfam" id="PF13499">
    <property type="entry name" value="EF-hand_7"/>
    <property type="match status" value="1"/>
</dbReference>
<feature type="region of interest" description="Disordered" evidence="4">
    <location>
        <begin position="258"/>
        <end position="285"/>
    </location>
</feature>
<evidence type="ECO:0000313" key="6">
    <source>
        <dbReference type="EMBL" id="CAK9091510.1"/>
    </source>
</evidence>
<evidence type="ECO:0000256" key="4">
    <source>
        <dbReference type="SAM" id="MobiDB-lite"/>
    </source>
</evidence>
<reference evidence="6 7" key="1">
    <citation type="submission" date="2024-02" db="EMBL/GenBank/DDBJ databases">
        <authorList>
            <person name="Chen Y."/>
            <person name="Shah S."/>
            <person name="Dougan E. K."/>
            <person name="Thang M."/>
            <person name="Chan C."/>
        </authorList>
    </citation>
    <scope>NUCLEOTIDE SEQUENCE [LARGE SCALE GENOMIC DNA]</scope>
</reference>
<feature type="region of interest" description="Disordered" evidence="4">
    <location>
        <begin position="19"/>
        <end position="58"/>
    </location>
</feature>
<name>A0ABP0QVR7_9DINO</name>
<feature type="domain" description="EF-hand" evidence="5">
    <location>
        <begin position="146"/>
        <end position="181"/>
    </location>
</feature>
<accession>A0ABP0QVR7</accession>
<gene>
    <name evidence="6" type="ORF">SCF082_LOCUS43110</name>
</gene>
<dbReference type="SUPFAM" id="SSF47473">
    <property type="entry name" value="EF-hand"/>
    <property type="match status" value="1"/>
</dbReference>
<dbReference type="Proteomes" id="UP001642464">
    <property type="component" value="Unassembled WGS sequence"/>
</dbReference>
<feature type="domain" description="EF-hand" evidence="5">
    <location>
        <begin position="117"/>
        <end position="145"/>
    </location>
</feature>
<keyword evidence="7" id="KW-1185">Reference proteome</keyword>
<keyword evidence="2" id="KW-0677">Repeat</keyword>